<proteinExistence type="predicted"/>
<dbReference type="EMBL" id="NILF01000055">
    <property type="protein sequence ID" value="TWL35965.1"/>
    <property type="molecule type" value="Genomic_DNA"/>
</dbReference>
<name>A0ABY3FUF4_9BACI</name>
<gene>
    <name evidence="1" type="ORF">CHCC15381_3126</name>
</gene>
<organism evidence="1 2">
    <name type="scientific">Bacillus paralicheniformis</name>
    <dbReference type="NCBI Taxonomy" id="1648923"/>
    <lineage>
        <taxon>Bacteria</taxon>
        <taxon>Bacillati</taxon>
        <taxon>Bacillota</taxon>
        <taxon>Bacilli</taxon>
        <taxon>Bacillales</taxon>
        <taxon>Bacillaceae</taxon>
        <taxon>Bacillus</taxon>
    </lineage>
</organism>
<evidence type="ECO:0000313" key="2">
    <source>
        <dbReference type="Proteomes" id="UP000429980"/>
    </source>
</evidence>
<evidence type="ECO:0000313" key="1">
    <source>
        <dbReference type="EMBL" id="TWL35965.1"/>
    </source>
</evidence>
<comment type="caution">
    <text evidence="1">The sequence shown here is derived from an EMBL/GenBank/DDBJ whole genome shotgun (WGS) entry which is preliminary data.</text>
</comment>
<protein>
    <submittedName>
        <fullName evidence="1">Uncharacterized protein</fullName>
    </submittedName>
</protein>
<dbReference type="Proteomes" id="UP000429980">
    <property type="component" value="Unassembled WGS sequence"/>
</dbReference>
<reference evidence="1 2" key="1">
    <citation type="submission" date="2019-06" db="EMBL/GenBank/DDBJ databases">
        <title>Genome sequence analysis of &gt;100 Bacillus licheniformis strains suggests intrinsic resistance to this species.</title>
        <authorList>
            <person name="Wels M."/>
            <person name="Siezen R.J."/>
            <person name="Johansen E."/>
            <person name="Stuer-Lauridsen B."/>
            <person name="Bjerre K."/>
            <person name="Nielsen B.K.K."/>
        </authorList>
    </citation>
    <scope>NUCLEOTIDE SEQUENCE [LARGE SCALE GENOMIC DNA]</scope>
    <source>
        <strain evidence="1 2">BAC-15381</strain>
    </source>
</reference>
<accession>A0ABY3FUF4</accession>
<keyword evidence="2" id="KW-1185">Reference proteome</keyword>
<sequence length="37" mass="4581">MIQTFLKLCFFLFEARLAEESEHIDFVFFNLNRVKQR</sequence>